<proteinExistence type="predicted"/>
<sequence length="101" mass="11554">MEKKITKPGSLTYKGRPLVRSGNTIYYGDMGDKYVAMLQILSEADFDGETLPTKVSVQIWSTDEELRPRDRVVKKTEKNNLFDAMNIASIWLERQLGEKKA</sequence>
<evidence type="ECO:0000313" key="1">
    <source>
        <dbReference type="EMBL" id="RLL14844.1"/>
    </source>
</evidence>
<reference evidence="1 2" key="1">
    <citation type="submission" date="2018-10" db="EMBL/GenBank/DDBJ databases">
        <title>Anaerotruncus faecis sp. nov., isolated from human feces.</title>
        <authorList>
            <person name="Wang Y.-J."/>
        </authorList>
    </citation>
    <scope>NUCLEOTIDE SEQUENCE [LARGE SCALE GENOMIC DNA]</scope>
    <source>
        <strain evidence="1 2">22A2-44</strain>
    </source>
</reference>
<comment type="caution">
    <text evidence="1">The sequence shown here is derived from an EMBL/GenBank/DDBJ whole genome shotgun (WGS) entry which is preliminary data.</text>
</comment>
<gene>
    <name evidence="1" type="ORF">D4A47_02350</name>
</gene>
<accession>A0A498D2N1</accession>
<dbReference type="Proteomes" id="UP000276301">
    <property type="component" value="Unassembled WGS sequence"/>
</dbReference>
<protein>
    <submittedName>
        <fullName evidence="1">Uncharacterized protein</fullName>
    </submittedName>
</protein>
<dbReference type="EMBL" id="RCHT01000001">
    <property type="protein sequence ID" value="RLL14844.1"/>
    <property type="molecule type" value="Genomic_DNA"/>
</dbReference>
<dbReference type="AlphaFoldDB" id="A0A498D2N1"/>
<evidence type="ECO:0000313" key="2">
    <source>
        <dbReference type="Proteomes" id="UP000276301"/>
    </source>
</evidence>
<organism evidence="1 2">
    <name type="scientific">Anaerotruncus massiliensis</name>
    <name type="common">ex Liu et al. 2021</name>
    <dbReference type="NCBI Taxonomy" id="2321404"/>
    <lineage>
        <taxon>Bacteria</taxon>
        <taxon>Bacillati</taxon>
        <taxon>Bacillota</taxon>
        <taxon>Clostridia</taxon>
        <taxon>Eubacteriales</taxon>
        <taxon>Oscillospiraceae</taxon>
        <taxon>Anaerotruncus</taxon>
    </lineage>
</organism>
<dbReference type="RefSeq" id="WP_121585971.1">
    <property type="nucleotide sequence ID" value="NZ_DBFNFR010000086.1"/>
</dbReference>
<name>A0A498D2N1_9FIRM</name>
<keyword evidence="2" id="KW-1185">Reference proteome</keyword>